<evidence type="ECO:0000313" key="2">
    <source>
        <dbReference type="EMBL" id="PMC25648.1"/>
    </source>
</evidence>
<organism evidence="2 3">
    <name type="scientific">Hoylesella buccalis</name>
    <dbReference type="NCBI Taxonomy" id="28127"/>
    <lineage>
        <taxon>Bacteria</taxon>
        <taxon>Pseudomonadati</taxon>
        <taxon>Bacteroidota</taxon>
        <taxon>Bacteroidia</taxon>
        <taxon>Bacteroidales</taxon>
        <taxon>Prevotellaceae</taxon>
        <taxon>Hoylesella</taxon>
    </lineage>
</organism>
<feature type="chain" id="PRO_5014763046" evidence="1">
    <location>
        <begin position="20"/>
        <end position="111"/>
    </location>
</feature>
<evidence type="ECO:0000313" key="3">
    <source>
        <dbReference type="Proteomes" id="UP000235564"/>
    </source>
</evidence>
<name>A0A2N6QUB2_9BACT</name>
<dbReference type="EMBL" id="PNGJ01000001">
    <property type="protein sequence ID" value="PMC25648.1"/>
    <property type="molecule type" value="Genomic_DNA"/>
</dbReference>
<sequence>MKKSIIVASFLFFFSSISAQEKIILQDSLNIPVILVDGVEVQSLDSVCKEDIMDVKIIKDKNIIKYFYPRVGGIMCITTKSKKFLTPIIQEYKKNIEVCDKKKKKGEIYIR</sequence>
<dbReference type="OrthoDB" id="1074634at2"/>
<reference evidence="2 3" key="1">
    <citation type="submission" date="2017-09" db="EMBL/GenBank/DDBJ databases">
        <title>Bacterial strain isolated from the female urinary microbiota.</title>
        <authorList>
            <person name="Thomas-White K."/>
            <person name="Kumar N."/>
            <person name="Forster S."/>
            <person name="Putonti C."/>
            <person name="Lawley T."/>
            <person name="Wolfe A.J."/>
        </authorList>
    </citation>
    <scope>NUCLEOTIDE SEQUENCE [LARGE SCALE GENOMIC DNA]</scope>
    <source>
        <strain evidence="2 3">UMB0536</strain>
    </source>
</reference>
<dbReference type="AlphaFoldDB" id="A0A2N6QUB2"/>
<accession>A0A2N6QUB2</accession>
<comment type="caution">
    <text evidence="2">The sequence shown here is derived from an EMBL/GenBank/DDBJ whole genome shotgun (WGS) entry which is preliminary data.</text>
</comment>
<dbReference type="RefSeq" id="WP_040563404.1">
    <property type="nucleotide sequence ID" value="NZ_PNGJ01000001.1"/>
</dbReference>
<evidence type="ECO:0000256" key="1">
    <source>
        <dbReference type="SAM" id="SignalP"/>
    </source>
</evidence>
<proteinExistence type="predicted"/>
<gene>
    <name evidence="2" type="ORF">CJ231_02490</name>
</gene>
<protein>
    <submittedName>
        <fullName evidence="2">Uncharacterized protein</fullName>
    </submittedName>
</protein>
<feature type="signal peptide" evidence="1">
    <location>
        <begin position="1"/>
        <end position="19"/>
    </location>
</feature>
<keyword evidence="1" id="KW-0732">Signal</keyword>
<dbReference type="Proteomes" id="UP000235564">
    <property type="component" value="Unassembled WGS sequence"/>
</dbReference>